<feature type="transmembrane region" description="Helical" evidence="1">
    <location>
        <begin position="198"/>
        <end position="220"/>
    </location>
</feature>
<sequence>MKALYWLLIGFLSSTLAEVLSSSHPAGVFDAWGIGVIFPLYSLHALVLGGWLFRLGVNWQRLFLFGCVFGMYEAYITKVLWNPYWGPDAFQFLGIYWFQFAVLVFFWHPIFAFILPLLIAEYIYTSSNTLLNAAKQFPLMQKAGKKFALLLAALAGLNQSVNTPPSMFWVALLSFFTILTPSFLLEKRKIEDIMPSGRVLKLLTFALIILYLFWTFALRFDKMGSFSGQLVVWLFYLLLFYLIINIKSCKPESKTSEKKGERRFFAACFLVYLTAFLITSSFKAFPAAMLFLLAGTAYGTIVFASILIKFLMR</sequence>
<name>A0A075WB28_ARCFL</name>
<dbReference type="HOGENOM" id="CLU_887390_0_0_2"/>
<dbReference type="KEGG" id="afg:AFULGI_00007730"/>
<feature type="transmembrane region" description="Helical" evidence="1">
    <location>
        <begin position="226"/>
        <end position="244"/>
    </location>
</feature>
<feature type="transmembrane region" description="Helical" evidence="1">
    <location>
        <begin position="288"/>
        <end position="312"/>
    </location>
</feature>
<feature type="transmembrane region" description="Helical" evidence="1">
    <location>
        <begin position="96"/>
        <end position="123"/>
    </location>
</feature>
<keyword evidence="1" id="KW-0812">Transmembrane</keyword>
<feature type="transmembrane region" description="Helical" evidence="1">
    <location>
        <begin position="167"/>
        <end position="186"/>
    </location>
</feature>
<feature type="transmembrane region" description="Helical" evidence="1">
    <location>
        <begin position="264"/>
        <end position="282"/>
    </location>
</feature>
<dbReference type="GeneID" id="24794292"/>
<evidence type="ECO:0000313" key="2">
    <source>
        <dbReference type="EMBL" id="AIG97570.1"/>
    </source>
</evidence>
<evidence type="ECO:0000256" key="1">
    <source>
        <dbReference type="SAM" id="Phobius"/>
    </source>
</evidence>
<protein>
    <submittedName>
        <fullName evidence="2">Uncharacterized protein</fullName>
    </submittedName>
</protein>
<reference evidence="2 3" key="1">
    <citation type="submission" date="2013-07" db="EMBL/GenBank/DDBJ databases">
        <title>Genome of Archaeoglobus fulgidus.</title>
        <authorList>
            <person name="Fiebig A."/>
            <person name="Birkeland N.-K."/>
        </authorList>
    </citation>
    <scope>NUCLEOTIDE SEQUENCE [LARGE SCALE GENOMIC DNA]</scope>
    <source>
        <strain evidence="2 3">DSM 8774</strain>
    </source>
</reference>
<keyword evidence="1" id="KW-1133">Transmembrane helix</keyword>
<dbReference type="RefSeq" id="WP_010878195.1">
    <property type="nucleotide sequence ID" value="NZ_CP006577.1"/>
</dbReference>
<gene>
    <name evidence="2" type="ORF">AFULGI_00007730</name>
</gene>
<accession>A0A075WB28</accession>
<feature type="transmembrane region" description="Helical" evidence="1">
    <location>
        <begin position="33"/>
        <end position="53"/>
    </location>
</feature>
<organism evidence="2 3">
    <name type="scientific">Archaeoglobus fulgidus DSM 8774</name>
    <dbReference type="NCBI Taxonomy" id="1344584"/>
    <lineage>
        <taxon>Archaea</taxon>
        <taxon>Methanobacteriati</taxon>
        <taxon>Methanobacteriota</taxon>
        <taxon>Archaeoglobi</taxon>
        <taxon>Archaeoglobales</taxon>
        <taxon>Archaeoglobaceae</taxon>
        <taxon>Archaeoglobus</taxon>
    </lineage>
</organism>
<dbReference type="AlphaFoldDB" id="A0A075WB28"/>
<dbReference type="Proteomes" id="UP000028501">
    <property type="component" value="Chromosome"/>
</dbReference>
<feature type="transmembrane region" description="Helical" evidence="1">
    <location>
        <begin position="143"/>
        <end position="161"/>
    </location>
</feature>
<proteinExistence type="predicted"/>
<feature type="transmembrane region" description="Helical" evidence="1">
    <location>
        <begin position="62"/>
        <end position="81"/>
    </location>
</feature>
<evidence type="ECO:0000313" key="3">
    <source>
        <dbReference type="Proteomes" id="UP000028501"/>
    </source>
</evidence>
<dbReference type="EMBL" id="CP006577">
    <property type="protein sequence ID" value="AIG97570.1"/>
    <property type="molecule type" value="Genomic_DNA"/>
</dbReference>
<keyword evidence="1" id="KW-0472">Membrane</keyword>